<keyword evidence="7" id="KW-1185">Reference proteome</keyword>
<dbReference type="SUPFAM" id="SSF54001">
    <property type="entry name" value="Cysteine proteinases"/>
    <property type="match status" value="1"/>
</dbReference>
<evidence type="ECO:0000313" key="8">
    <source>
        <dbReference type="RefSeq" id="XP_010479612.1"/>
    </source>
</evidence>
<evidence type="ECO:0000256" key="3">
    <source>
        <dbReference type="ARBA" id="ARBA00022801"/>
    </source>
</evidence>
<reference evidence="8" key="2">
    <citation type="submission" date="2025-08" db="UniProtKB">
        <authorList>
            <consortium name="RefSeq"/>
        </authorList>
    </citation>
    <scope>IDENTIFICATION</scope>
    <source>
        <tissue evidence="8">Leaf</tissue>
    </source>
</reference>
<evidence type="ECO:0000256" key="5">
    <source>
        <dbReference type="SAM" id="MobiDB-lite"/>
    </source>
</evidence>
<feature type="compositionally biased region" description="Acidic residues" evidence="5">
    <location>
        <begin position="50"/>
        <end position="63"/>
    </location>
</feature>
<protein>
    <submittedName>
        <fullName evidence="8">Uncharacterized protein LOC104758445</fullName>
    </submittedName>
</protein>
<dbReference type="GeneID" id="104758445"/>
<sequence length="576" mass="65348">MDEMNENFGGKLKSIGEQVQEIEKKVSVLENDVVELKRGKEFSPEKAELEETPVEEEDQVADDEGSKTGEAGGEVEKDESWLLQMKQTSQDDFPISCVSKNPAKKSRLSLKNIKNMRRAALDEKKLKTPITKQPVVAGLEETRKELKSRLSLKNIKNMRRAALDEKKLKTPITKQPVVACLEETRKELTTPKNQGGRLLTKQNQPLSSDSGFSDPIENAARKNIELAIDKLYLLCKDDDIGSPNKRDRNLAATQLDPYIGSSVVKRILKGKVLSSAHYDPFEKVSAGKVDKLMAFIDDELANGLDSCDSSANFYLRIMTPKELWPKKDPRYGWLKDAHLCPMMHMLRKRSMQTVSPFLSDRIAFLDPWFVNQWAHDYKKFDCDKNWLFPESYFKVYNGLYPNYGMTKKRWVDDVDVLYFAHNINNDHWVAVVVDLVGRRVNVYDSICSLYSDDEVMKSCKPYIRMTPALMHSVAPPEKKKKISARAFTFYRSKTCPQNLQQGDCGIFAVKYIECLAIGISYEGLSDAAMPAIRLKLAAEIFDEVPDTDCFIQMSDPNPRGSEAGGVEFISQREACV</sequence>
<gene>
    <name evidence="8" type="primary">LOC104758445</name>
</gene>
<dbReference type="InterPro" id="IPR038765">
    <property type="entry name" value="Papain-like_cys_pep_sf"/>
</dbReference>
<dbReference type="RefSeq" id="XP_010479612.1">
    <property type="nucleotide sequence ID" value="XM_010481310.2"/>
</dbReference>
<feature type="compositionally biased region" description="Basic and acidic residues" evidence="5">
    <location>
        <begin position="37"/>
        <end position="49"/>
    </location>
</feature>
<keyword evidence="4" id="KW-0788">Thiol protease</keyword>
<dbReference type="Gene3D" id="3.40.395.10">
    <property type="entry name" value="Adenoviral Proteinase, Chain A"/>
    <property type="match status" value="1"/>
</dbReference>
<dbReference type="Proteomes" id="UP000694864">
    <property type="component" value="Chromosome 17"/>
</dbReference>
<evidence type="ECO:0000256" key="1">
    <source>
        <dbReference type="ARBA" id="ARBA00005234"/>
    </source>
</evidence>
<organism evidence="7 8">
    <name type="scientific">Camelina sativa</name>
    <name type="common">False flax</name>
    <name type="synonym">Myagrum sativum</name>
    <dbReference type="NCBI Taxonomy" id="90675"/>
    <lineage>
        <taxon>Eukaryota</taxon>
        <taxon>Viridiplantae</taxon>
        <taxon>Streptophyta</taxon>
        <taxon>Embryophyta</taxon>
        <taxon>Tracheophyta</taxon>
        <taxon>Spermatophyta</taxon>
        <taxon>Magnoliopsida</taxon>
        <taxon>eudicotyledons</taxon>
        <taxon>Gunneridae</taxon>
        <taxon>Pentapetalae</taxon>
        <taxon>rosids</taxon>
        <taxon>malvids</taxon>
        <taxon>Brassicales</taxon>
        <taxon>Brassicaceae</taxon>
        <taxon>Camelineae</taxon>
        <taxon>Camelina</taxon>
    </lineage>
</organism>
<dbReference type="Pfam" id="PF02902">
    <property type="entry name" value="Peptidase_C48"/>
    <property type="match status" value="1"/>
</dbReference>
<dbReference type="PANTHER" id="PTHR12606">
    <property type="entry name" value="SENTRIN/SUMO-SPECIFIC PROTEASE"/>
    <property type="match status" value="1"/>
</dbReference>
<evidence type="ECO:0000313" key="7">
    <source>
        <dbReference type="Proteomes" id="UP000694864"/>
    </source>
</evidence>
<dbReference type="PANTHER" id="PTHR12606:SF136">
    <property type="entry name" value="ULP1 PROTEASE FAMILY PROTEIN"/>
    <property type="match status" value="1"/>
</dbReference>
<evidence type="ECO:0000259" key="6">
    <source>
        <dbReference type="PROSITE" id="PS50600"/>
    </source>
</evidence>
<keyword evidence="3" id="KW-0378">Hydrolase</keyword>
<feature type="region of interest" description="Disordered" evidence="5">
    <location>
        <begin position="189"/>
        <end position="213"/>
    </location>
</feature>
<feature type="domain" description="Ubiquitin-like protease family profile" evidence="6">
    <location>
        <begin position="316"/>
        <end position="515"/>
    </location>
</feature>
<comment type="similarity">
    <text evidence="1">Belongs to the peptidase C48 family.</text>
</comment>
<feature type="region of interest" description="Disordered" evidence="5">
    <location>
        <begin position="37"/>
        <end position="77"/>
    </location>
</feature>
<evidence type="ECO:0000256" key="2">
    <source>
        <dbReference type="ARBA" id="ARBA00022670"/>
    </source>
</evidence>
<reference evidence="7" key="1">
    <citation type="journal article" date="2014" name="Nat. Commun.">
        <title>The emerging biofuel crop Camelina sativa retains a highly undifferentiated hexaploid genome structure.</title>
        <authorList>
            <person name="Kagale S."/>
            <person name="Koh C."/>
            <person name="Nixon J."/>
            <person name="Bollina V."/>
            <person name="Clarke W.E."/>
            <person name="Tuteja R."/>
            <person name="Spillane C."/>
            <person name="Robinson S.J."/>
            <person name="Links M.G."/>
            <person name="Clarke C."/>
            <person name="Higgins E.E."/>
            <person name="Huebert T."/>
            <person name="Sharpe A.G."/>
            <person name="Parkin I.A."/>
        </authorList>
    </citation>
    <scope>NUCLEOTIDE SEQUENCE [LARGE SCALE GENOMIC DNA]</scope>
    <source>
        <strain evidence="7">cv. DH55</strain>
    </source>
</reference>
<name>A0ABM0X2G5_CAMSA</name>
<accession>A0ABM0X2G5</accession>
<keyword evidence="2" id="KW-0645">Protease</keyword>
<evidence type="ECO:0000256" key="4">
    <source>
        <dbReference type="ARBA" id="ARBA00022807"/>
    </source>
</evidence>
<dbReference type="InterPro" id="IPR003653">
    <property type="entry name" value="Peptidase_C48_C"/>
</dbReference>
<proteinExistence type="inferred from homology"/>
<dbReference type="PROSITE" id="PS50600">
    <property type="entry name" value="ULP_PROTEASE"/>
    <property type="match status" value="1"/>
</dbReference>
<feature type="compositionally biased region" description="Polar residues" evidence="5">
    <location>
        <begin position="200"/>
        <end position="211"/>
    </location>
</feature>